<dbReference type="EMBL" id="BKCJ011127792">
    <property type="protein sequence ID" value="GFC90710.1"/>
    <property type="molecule type" value="Genomic_DNA"/>
</dbReference>
<feature type="compositionally biased region" description="Low complexity" evidence="1">
    <location>
        <begin position="1"/>
        <end position="12"/>
    </location>
</feature>
<proteinExistence type="predicted"/>
<feature type="region of interest" description="Disordered" evidence="1">
    <location>
        <begin position="1"/>
        <end position="55"/>
    </location>
</feature>
<name>A0A699S003_TANCI</name>
<dbReference type="AlphaFoldDB" id="A0A699S003"/>
<comment type="caution">
    <text evidence="2">The sequence shown here is derived from an EMBL/GenBank/DDBJ whole genome shotgun (WGS) entry which is preliminary data.</text>
</comment>
<accession>A0A699S003</accession>
<sequence length="92" mass="10445">INPPSSRSSRSGQRSRHDSPEYDRCDGKVISRKYSDEPSPHHGRYESSRRTPGIAQVSLDSESRKFRGKFNKIDIFTTGGYFGRSYFAITKG</sequence>
<organism evidence="2">
    <name type="scientific">Tanacetum cinerariifolium</name>
    <name type="common">Dalmatian daisy</name>
    <name type="synonym">Chrysanthemum cinerariifolium</name>
    <dbReference type="NCBI Taxonomy" id="118510"/>
    <lineage>
        <taxon>Eukaryota</taxon>
        <taxon>Viridiplantae</taxon>
        <taxon>Streptophyta</taxon>
        <taxon>Embryophyta</taxon>
        <taxon>Tracheophyta</taxon>
        <taxon>Spermatophyta</taxon>
        <taxon>Magnoliopsida</taxon>
        <taxon>eudicotyledons</taxon>
        <taxon>Gunneridae</taxon>
        <taxon>Pentapetalae</taxon>
        <taxon>asterids</taxon>
        <taxon>campanulids</taxon>
        <taxon>Asterales</taxon>
        <taxon>Asteraceae</taxon>
        <taxon>Asteroideae</taxon>
        <taxon>Anthemideae</taxon>
        <taxon>Anthemidinae</taxon>
        <taxon>Tanacetum</taxon>
    </lineage>
</organism>
<protein>
    <submittedName>
        <fullName evidence="2">Uncharacterized protein</fullName>
    </submittedName>
</protein>
<evidence type="ECO:0000256" key="1">
    <source>
        <dbReference type="SAM" id="MobiDB-lite"/>
    </source>
</evidence>
<reference evidence="2" key="1">
    <citation type="journal article" date="2019" name="Sci. Rep.">
        <title>Draft genome of Tanacetum cinerariifolium, the natural source of mosquito coil.</title>
        <authorList>
            <person name="Yamashiro T."/>
            <person name="Shiraishi A."/>
            <person name="Satake H."/>
            <person name="Nakayama K."/>
        </authorList>
    </citation>
    <scope>NUCLEOTIDE SEQUENCE</scope>
</reference>
<feature type="compositionally biased region" description="Basic and acidic residues" evidence="1">
    <location>
        <begin position="15"/>
        <end position="49"/>
    </location>
</feature>
<evidence type="ECO:0000313" key="2">
    <source>
        <dbReference type="EMBL" id="GFC90710.1"/>
    </source>
</evidence>
<gene>
    <name evidence="2" type="ORF">Tci_862680</name>
</gene>
<feature type="non-terminal residue" evidence="2">
    <location>
        <position position="1"/>
    </location>
</feature>